<dbReference type="InterPro" id="IPR000182">
    <property type="entry name" value="GNAT_dom"/>
</dbReference>
<dbReference type="SUPFAM" id="SSF55729">
    <property type="entry name" value="Acyl-CoA N-acyltransferases (Nat)"/>
    <property type="match status" value="2"/>
</dbReference>
<comment type="catalytic activity">
    <reaction evidence="4">
        <text>1D-myo-inositol 2-(L-cysteinylamino)-2-deoxy-alpha-D-glucopyranoside + acetyl-CoA = mycothiol + CoA + H(+)</text>
        <dbReference type="Rhea" id="RHEA:26172"/>
        <dbReference type="ChEBI" id="CHEBI:15378"/>
        <dbReference type="ChEBI" id="CHEBI:16768"/>
        <dbReference type="ChEBI" id="CHEBI:57287"/>
        <dbReference type="ChEBI" id="CHEBI:57288"/>
        <dbReference type="ChEBI" id="CHEBI:58887"/>
        <dbReference type="EC" id="2.3.1.189"/>
    </reaction>
</comment>
<protein>
    <recommendedName>
        <fullName evidence="4">Mycothiol acetyltransferase</fullName>
        <shortName evidence="4">MSH acetyltransferase</shortName>
        <ecNumber evidence="4">2.3.1.189</ecNumber>
    </recommendedName>
    <alternativeName>
        <fullName evidence="4">Mycothiol synthase</fullName>
    </alternativeName>
</protein>
<keyword evidence="7" id="KW-1185">Reference proteome</keyword>
<dbReference type="EMBL" id="LKEV01000008">
    <property type="protein sequence ID" value="KQB83960.1"/>
    <property type="molecule type" value="Genomic_DNA"/>
</dbReference>
<keyword evidence="3 4" id="KW-0012">Acyltransferase</keyword>
<feature type="binding site" evidence="4">
    <location>
        <position position="262"/>
    </location>
    <ligand>
        <name>1D-myo-inositol 2-(L-cysteinylamino)-2-deoxy-alpha-D-glucopyranoside</name>
        <dbReference type="ChEBI" id="CHEBI:58887"/>
    </ligand>
</feature>
<feature type="binding site" evidence="4">
    <location>
        <position position="175"/>
    </location>
    <ligand>
        <name>1D-myo-inositol 2-(L-cysteinylamino)-2-deoxy-alpha-D-glucopyranoside</name>
        <dbReference type="ChEBI" id="CHEBI:58887"/>
    </ligand>
</feature>
<dbReference type="STRING" id="1544413.Clow_02161"/>
<feature type="binding site" evidence="4">
    <location>
        <position position="214"/>
    </location>
    <ligand>
        <name>1D-myo-inositol 2-(L-cysteinylamino)-2-deoxy-alpha-D-glucopyranoside</name>
        <dbReference type="ChEBI" id="CHEBI:58887"/>
    </ligand>
</feature>
<comment type="subunit">
    <text evidence="4">Monomer.</text>
</comment>
<dbReference type="GO" id="GO:0008999">
    <property type="term" value="F:protein-N-terminal-alanine acetyltransferase activity"/>
    <property type="evidence" value="ECO:0007669"/>
    <property type="project" value="TreeGrafter"/>
</dbReference>
<dbReference type="OrthoDB" id="3208058at2"/>
<name>A0A0Q1ABA0_9CORY</name>
<feature type="binding site" evidence="4">
    <location>
        <begin position="71"/>
        <end position="73"/>
    </location>
    <ligand>
        <name>acetyl-CoA</name>
        <dbReference type="ChEBI" id="CHEBI:57288"/>
        <label>1</label>
    </ligand>
</feature>
<keyword evidence="2 4" id="KW-0677">Repeat</keyword>
<dbReference type="EC" id="2.3.1.189" evidence="4"/>
<dbReference type="AlphaFoldDB" id="A0A0Q1ABA0"/>
<dbReference type="HAMAP" id="MF_01698">
    <property type="entry name" value="MshD"/>
    <property type="match status" value="1"/>
</dbReference>
<feature type="binding site" evidence="4">
    <location>
        <position position="224"/>
    </location>
    <ligand>
        <name>1D-myo-inositol 2-(L-cysteinylamino)-2-deoxy-alpha-D-glucopyranoside</name>
        <dbReference type="ChEBI" id="CHEBI:58887"/>
    </ligand>
</feature>
<reference evidence="6 7" key="1">
    <citation type="submission" date="2015-10" db="EMBL/GenBank/DDBJ databases">
        <title>Corynebacteirum lowii and Corynebacterium oculi species nova, derived from human clinical disease and and emended description of Corynebacterium mastiditis.</title>
        <authorList>
            <person name="Bernard K."/>
            <person name="Pacheco A.L."/>
            <person name="Mcdougall C."/>
            <person name="Burtx T."/>
            <person name="Weibe D."/>
            <person name="Tyler S."/>
            <person name="Olson A.B."/>
            <person name="Cnockaert M."/>
            <person name="Eguchi H."/>
            <person name="Kuwahara T."/>
            <person name="Nakayama-Imaohji H."/>
            <person name="Boudewijins M."/>
            <person name="Van Hoecke F."/>
            <person name="Bernier A.-M."/>
            <person name="Vandamme P."/>
        </authorList>
    </citation>
    <scope>NUCLEOTIDE SEQUENCE [LARGE SCALE GENOMIC DNA]</scope>
    <source>
        <strain evidence="6 7">NML 130206</strain>
    </source>
</reference>
<dbReference type="CDD" id="cd04301">
    <property type="entry name" value="NAT_SF"/>
    <property type="match status" value="2"/>
</dbReference>
<feature type="domain" description="N-acetyltransferase" evidence="5">
    <location>
        <begin position="1"/>
        <end position="147"/>
    </location>
</feature>
<dbReference type="NCBIfam" id="TIGR03448">
    <property type="entry name" value="mycothiol_MshD"/>
    <property type="match status" value="1"/>
</dbReference>
<comment type="caution">
    <text evidence="4">Lacks conserved residue(s) required for the propagation of feature annotation.</text>
</comment>
<gene>
    <name evidence="6" type="primary">mshD_4</name>
    <name evidence="4" type="synonym">mshD</name>
    <name evidence="6" type="ORF">Clow_02161</name>
</gene>
<feature type="binding site" evidence="4">
    <location>
        <begin position="267"/>
        <end position="272"/>
    </location>
    <ligand>
        <name>acetyl-CoA</name>
        <dbReference type="ChEBI" id="CHEBI:57288"/>
        <label>2</label>
    </ligand>
</feature>
<dbReference type="GO" id="GO:0010125">
    <property type="term" value="P:mycothiol biosynthetic process"/>
    <property type="evidence" value="ECO:0007669"/>
    <property type="project" value="UniProtKB-UniRule"/>
</dbReference>
<dbReference type="InterPro" id="IPR050276">
    <property type="entry name" value="MshD_Acetyltransferase"/>
</dbReference>
<feature type="domain" description="N-acetyltransferase" evidence="5">
    <location>
        <begin position="144"/>
        <end position="292"/>
    </location>
</feature>
<dbReference type="InterPro" id="IPR017813">
    <property type="entry name" value="Mycothiol_AcTrfase"/>
</dbReference>
<dbReference type="Gene3D" id="3.40.630.30">
    <property type="match status" value="1"/>
</dbReference>
<comment type="similarity">
    <text evidence="4">Belongs to the acetyltransferase family. MshD subfamily.</text>
</comment>
<evidence type="ECO:0000256" key="4">
    <source>
        <dbReference type="HAMAP-Rule" id="MF_01698"/>
    </source>
</evidence>
<comment type="caution">
    <text evidence="6">The sequence shown here is derived from an EMBL/GenBank/DDBJ whole genome shotgun (WGS) entry which is preliminary data.</text>
</comment>
<dbReference type="PANTHER" id="PTHR43617">
    <property type="entry name" value="L-AMINO ACID N-ACETYLTRANSFERASE"/>
    <property type="match status" value="1"/>
</dbReference>
<feature type="binding site" evidence="4">
    <location>
        <begin position="228"/>
        <end position="230"/>
    </location>
    <ligand>
        <name>acetyl-CoA</name>
        <dbReference type="ChEBI" id="CHEBI:57288"/>
        <label>2</label>
    </ligand>
</feature>
<evidence type="ECO:0000256" key="1">
    <source>
        <dbReference type="ARBA" id="ARBA00022679"/>
    </source>
</evidence>
<dbReference type="PATRIC" id="fig|1544413.3.peg.2159"/>
<dbReference type="PANTHER" id="PTHR43617:SF31">
    <property type="entry name" value="MYCOTHIOL ACETYLTRANSFERASE"/>
    <property type="match status" value="1"/>
</dbReference>
<feature type="binding site" evidence="4">
    <location>
        <position position="35"/>
    </location>
    <ligand>
        <name>1D-myo-inositol 2-(L-cysteinylamino)-2-deoxy-alpha-D-glucopyranoside</name>
        <dbReference type="ChEBI" id="CHEBI:58887"/>
    </ligand>
</feature>
<dbReference type="GO" id="GO:0035447">
    <property type="term" value="F:mycothiol synthase activity"/>
    <property type="evidence" value="ECO:0007669"/>
    <property type="project" value="UniProtKB-UniRule"/>
</dbReference>
<dbReference type="Pfam" id="PF00583">
    <property type="entry name" value="Acetyltransf_1"/>
    <property type="match status" value="2"/>
</dbReference>
<evidence type="ECO:0000313" key="7">
    <source>
        <dbReference type="Proteomes" id="UP000050488"/>
    </source>
</evidence>
<comment type="function">
    <text evidence="4">Catalyzes the transfer of acetyl from acetyl-CoA to desacetylmycothiol (Cys-GlcN-Ins) to form mycothiol.</text>
</comment>
<evidence type="ECO:0000313" key="6">
    <source>
        <dbReference type="EMBL" id="KQB83960.1"/>
    </source>
</evidence>
<dbReference type="RefSeq" id="WP_055178972.1">
    <property type="nucleotide sequence ID" value="NZ_JAUSQY010000001.1"/>
</dbReference>
<dbReference type="PIRSF" id="PIRSF021524">
    <property type="entry name" value="MSH_acetyltransferase"/>
    <property type="match status" value="1"/>
</dbReference>
<keyword evidence="1 4" id="KW-0808">Transferase</keyword>
<dbReference type="Proteomes" id="UP000050488">
    <property type="component" value="Unassembled WGS sequence"/>
</dbReference>
<proteinExistence type="inferred from homology"/>
<accession>A0A0Q1ABA0</accession>
<dbReference type="InterPro" id="IPR016181">
    <property type="entry name" value="Acyl_CoA_acyltransferase"/>
</dbReference>
<dbReference type="PROSITE" id="PS51186">
    <property type="entry name" value="GNAT"/>
    <property type="match status" value="2"/>
</dbReference>
<organism evidence="6 7">
    <name type="scientific">Corynebacterium lowii</name>
    <dbReference type="NCBI Taxonomy" id="1544413"/>
    <lineage>
        <taxon>Bacteria</taxon>
        <taxon>Bacillati</taxon>
        <taxon>Actinomycetota</taxon>
        <taxon>Actinomycetes</taxon>
        <taxon>Mycobacteriales</taxon>
        <taxon>Corynebacteriaceae</taxon>
        <taxon>Corynebacterium</taxon>
    </lineage>
</organism>
<evidence type="ECO:0000259" key="5">
    <source>
        <dbReference type="PROSITE" id="PS51186"/>
    </source>
</evidence>
<feature type="binding site" evidence="4">
    <location>
        <begin position="79"/>
        <end position="84"/>
    </location>
    <ligand>
        <name>acetyl-CoA</name>
        <dbReference type="ChEBI" id="CHEBI:57288"/>
        <label>1</label>
    </ligand>
</feature>
<sequence length="292" mass="32380">MNIRVLDLPGTAWAPAARALTHRAEAADGVAPLSEQFLLGLDDPRLGHRHAIATEGEEVVGLLALGEEGELVVDPAYRRRGVATALIDALPPAPLWAHGDLPAAQGLARSRNLEPVRSLLVLGIAGEDLRAAAELDTPEGYEFSDVEELSQRWGRDRVLGAWLRANNEAFDWHPEQGGWDRARLERGMEAEWFDPRGVKLLTRGEELGGFHWTKWHEEEEGLGEVYVVGLAEAFRGRGLGGPLLRAGLHYLVERGARRVILYVEADNEAALKVYYRLGFRVEEKHVVYTQHS</sequence>
<evidence type="ECO:0000256" key="3">
    <source>
        <dbReference type="ARBA" id="ARBA00023315"/>
    </source>
</evidence>
<evidence type="ECO:0000256" key="2">
    <source>
        <dbReference type="ARBA" id="ARBA00022737"/>
    </source>
</evidence>